<feature type="transmembrane region" description="Helical" evidence="1">
    <location>
        <begin position="92"/>
        <end position="112"/>
    </location>
</feature>
<organism evidence="2 3">
    <name type="scientific">Flavobacterium frigoritolerans</name>
    <dbReference type="NCBI Taxonomy" id="2987686"/>
    <lineage>
        <taxon>Bacteria</taxon>
        <taxon>Pseudomonadati</taxon>
        <taxon>Bacteroidota</taxon>
        <taxon>Flavobacteriia</taxon>
        <taxon>Flavobacteriales</taxon>
        <taxon>Flavobacteriaceae</taxon>
        <taxon>Flavobacterium</taxon>
    </lineage>
</organism>
<comment type="caution">
    <text evidence="2">The sequence shown here is derived from an EMBL/GenBank/DDBJ whole genome shotgun (WGS) entry which is preliminary data.</text>
</comment>
<feature type="transmembrane region" description="Helical" evidence="1">
    <location>
        <begin position="68"/>
        <end position="86"/>
    </location>
</feature>
<keyword evidence="1" id="KW-0472">Membrane</keyword>
<keyword evidence="1" id="KW-1133">Transmembrane helix</keyword>
<sequence length="127" mass="14696">MESNNVIIFLEKYDYAYTVKDKIITTNLNLSQKVIIDLSNSQKVIITDQLVSWNFLTGGITMSLKNAIIYNFVAMLFFGFFCQYLEFSNKDFSSLLLVFIGWVLIFTSYYTINLASFKQEIINCTSE</sequence>
<gene>
    <name evidence="2" type="ORF">OIU80_20745</name>
</gene>
<protein>
    <submittedName>
        <fullName evidence="2">Uncharacterized protein</fullName>
    </submittedName>
</protein>
<reference evidence="2" key="1">
    <citation type="submission" date="2022-10" db="EMBL/GenBank/DDBJ databases">
        <title>Two novel species of Flavobacterium.</title>
        <authorList>
            <person name="Liu Q."/>
            <person name="Xin Y.-H."/>
        </authorList>
    </citation>
    <scope>NUCLEOTIDE SEQUENCE</scope>
    <source>
        <strain evidence="2">LS1R47</strain>
    </source>
</reference>
<keyword evidence="3" id="KW-1185">Reference proteome</keyword>
<dbReference type="RefSeq" id="WP_264288870.1">
    <property type="nucleotide sequence ID" value="NZ_JAOZEV010000044.1"/>
</dbReference>
<dbReference type="Proteomes" id="UP001151133">
    <property type="component" value="Unassembled WGS sequence"/>
</dbReference>
<evidence type="ECO:0000256" key="1">
    <source>
        <dbReference type="SAM" id="Phobius"/>
    </source>
</evidence>
<accession>A0A9X3CAM1</accession>
<proteinExistence type="predicted"/>
<dbReference type="AlphaFoldDB" id="A0A9X3CAM1"/>
<evidence type="ECO:0000313" key="2">
    <source>
        <dbReference type="EMBL" id="MCV9934711.1"/>
    </source>
</evidence>
<dbReference type="EMBL" id="JAOZEV010000044">
    <property type="protein sequence ID" value="MCV9934711.1"/>
    <property type="molecule type" value="Genomic_DNA"/>
</dbReference>
<evidence type="ECO:0000313" key="3">
    <source>
        <dbReference type="Proteomes" id="UP001151133"/>
    </source>
</evidence>
<name>A0A9X3CAM1_9FLAO</name>
<keyword evidence="1" id="KW-0812">Transmembrane</keyword>